<proteinExistence type="predicted"/>
<evidence type="ECO:0000313" key="1">
    <source>
        <dbReference type="EMBL" id="KAI7991727.1"/>
    </source>
</evidence>
<organism evidence="1 2">
    <name type="scientific">Camellia lanceoleosa</name>
    <dbReference type="NCBI Taxonomy" id="1840588"/>
    <lineage>
        <taxon>Eukaryota</taxon>
        <taxon>Viridiplantae</taxon>
        <taxon>Streptophyta</taxon>
        <taxon>Embryophyta</taxon>
        <taxon>Tracheophyta</taxon>
        <taxon>Spermatophyta</taxon>
        <taxon>Magnoliopsida</taxon>
        <taxon>eudicotyledons</taxon>
        <taxon>Gunneridae</taxon>
        <taxon>Pentapetalae</taxon>
        <taxon>asterids</taxon>
        <taxon>Ericales</taxon>
        <taxon>Theaceae</taxon>
        <taxon>Camellia</taxon>
    </lineage>
</organism>
<reference evidence="1 2" key="1">
    <citation type="journal article" date="2022" name="Plant J.">
        <title>Chromosome-level genome of Camellia lanceoleosa provides a valuable resource for understanding genome evolution and self-incompatibility.</title>
        <authorList>
            <person name="Gong W."/>
            <person name="Xiao S."/>
            <person name="Wang L."/>
            <person name="Liao Z."/>
            <person name="Chang Y."/>
            <person name="Mo W."/>
            <person name="Hu G."/>
            <person name="Li W."/>
            <person name="Zhao G."/>
            <person name="Zhu H."/>
            <person name="Hu X."/>
            <person name="Ji K."/>
            <person name="Xiang X."/>
            <person name="Song Q."/>
            <person name="Yuan D."/>
            <person name="Jin S."/>
            <person name="Zhang L."/>
        </authorList>
    </citation>
    <scope>NUCLEOTIDE SEQUENCE [LARGE SCALE GENOMIC DNA]</scope>
    <source>
        <strain evidence="1">SQ_2022a</strain>
    </source>
</reference>
<protein>
    <submittedName>
        <fullName evidence="1">Serine/threonine-protein kinase TOR</fullName>
    </submittedName>
</protein>
<accession>A0ACC0FUE6</accession>
<keyword evidence="1" id="KW-0808">Transferase</keyword>
<name>A0ACC0FUE6_9ERIC</name>
<dbReference type="Proteomes" id="UP001060215">
    <property type="component" value="Chromosome 13"/>
</dbReference>
<keyword evidence="1" id="KW-0418">Kinase</keyword>
<sequence length="436" mass="48194">MYPLLVACKSINNLRKAAAQEVVDKVRQQSGVLVDQAQLVSNELIRVAILWHEMWHEALEEASRLYFGENNIEGMLKVLEPLHEVLEEGAMRNNTTIKERAFIQAYHHELLEAYECCMKYKKTGKDAELTQSVSPELVECQNLELAVPGTYQAVDGGVLHVASGKILHIDFGDCFEASMNREKVPEKAFVQDPLINWRLFNFNEVPQISTIVGAHVPPVVNSEEIAPNGELLQPQQGAREREQLQVVLNQAQFDGLCNGLGKGLQSLKVVNSVPHVIEPSMNNVGEVQHAIIEAQEDPRPNKSIPLGLDKGMKAVGSHVRVNPKNLPIKRKDKGKNVVGSSAGEQVDMENRDKASICNESGPKQSKNKRMRGSNRFCKGFHRGAIFRAAAAVMSSSLSGGLNHCCCCMMLLLEPQWLDMRVCGGGSVQAMVQLCFP</sequence>
<keyword evidence="2" id="KW-1185">Reference proteome</keyword>
<dbReference type="EMBL" id="CM045770">
    <property type="protein sequence ID" value="KAI7991727.1"/>
    <property type="molecule type" value="Genomic_DNA"/>
</dbReference>
<evidence type="ECO:0000313" key="2">
    <source>
        <dbReference type="Proteomes" id="UP001060215"/>
    </source>
</evidence>
<comment type="caution">
    <text evidence="1">The sequence shown here is derived from an EMBL/GenBank/DDBJ whole genome shotgun (WGS) entry which is preliminary data.</text>
</comment>
<gene>
    <name evidence="1" type="ORF">LOK49_LG12G00586</name>
</gene>